<accession>A0A4R3JYE3</accession>
<dbReference type="Proteomes" id="UP000295135">
    <property type="component" value="Unassembled WGS sequence"/>
</dbReference>
<sequence length="121" mass="13133">MPEGLVCWKCGAALDALPQPLSRRAECPSCRAELHVCRLCRHYDPAKAKQCREPVAEDVKDKTRANFCDWFQPKAGAYATPAKTTGARAELDALFGGDTGHAAEPDSARRALDDLFGGNND</sequence>
<dbReference type="AlphaFoldDB" id="A0A4R3JYE3"/>
<organism evidence="2 3">
    <name type="scientific">Sulfuritortus calidifontis</name>
    <dbReference type="NCBI Taxonomy" id="1914471"/>
    <lineage>
        <taxon>Bacteria</taxon>
        <taxon>Pseudomonadati</taxon>
        <taxon>Pseudomonadota</taxon>
        <taxon>Betaproteobacteria</taxon>
        <taxon>Nitrosomonadales</taxon>
        <taxon>Thiobacillaceae</taxon>
        <taxon>Sulfuritortus</taxon>
    </lineage>
</organism>
<protein>
    <submittedName>
        <fullName evidence="2">Uncharacterized protein</fullName>
    </submittedName>
</protein>
<evidence type="ECO:0000313" key="3">
    <source>
        <dbReference type="Proteomes" id="UP000295135"/>
    </source>
</evidence>
<proteinExistence type="predicted"/>
<feature type="region of interest" description="Disordered" evidence="1">
    <location>
        <begin position="97"/>
        <end position="121"/>
    </location>
</feature>
<comment type="caution">
    <text evidence="2">The sequence shown here is derived from an EMBL/GenBank/DDBJ whole genome shotgun (WGS) entry which is preliminary data.</text>
</comment>
<evidence type="ECO:0000313" key="2">
    <source>
        <dbReference type="EMBL" id="TCS73788.1"/>
    </source>
</evidence>
<gene>
    <name evidence="2" type="ORF">EDC61_10110</name>
</gene>
<reference evidence="2 3" key="1">
    <citation type="submission" date="2019-03" db="EMBL/GenBank/DDBJ databases">
        <title>Genomic Encyclopedia of Type Strains, Phase IV (KMG-IV): sequencing the most valuable type-strain genomes for metagenomic binning, comparative biology and taxonomic classification.</title>
        <authorList>
            <person name="Goeker M."/>
        </authorList>
    </citation>
    <scope>NUCLEOTIDE SEQUENCE [LARGE SCALE GENOMIC DNA]</scope>
    <source>
        <strain evidence="2 3">DSM 103923</strain>
    </source>
</reference>
<name>A0A4R3JYE3_9PROT</name>
<dbReference type="OrthoDB" id="129664at2"/>
<keyword evidence="3" id="KW-1185">Reference proteome</keyword>
<dbReference type="EMBL" id="SLZY01000001">
    <property type="protein sequence ID" value="TCS73788.1"/>
    <property type="molecule type" value="Genomic_DNA"/>
</dbReference>
<evidence type="ECO:0000256" key="1">
    <source>
        <dbReference type="SAM" id="MobiDB-lite"/>
    </source>
</evidence>
<dbReference type="RefSeq" id="WP_126459975.1">
    <property type="nucleotide sequence ID" value="NZ_AP018721.1"/>
</dbReference>
<feature type="compositionally biased region" description="Basic and acidic residues" evidence="1">
    <location>
        <begin position="101"/>
        <end position="113"/>
    </location>
</feature>